<evidence type="ECO:0000313" key="3">
    <source>
        <dbReference type="Proteomes" id="UP000555103"/>
    </source>
</evidence>
<feature type="transmembrane region" description="Helical" evidence="1">
    <location>
        <begin position="106"/>
        <end position="123"/>
    </location>
</feature>
<dbReference type="EMBL" id="JACIEP010000018">
    <property type="protein sequence ID" value="MBB4037823.1"/>
    <property type="molecule type" value="Genomic_DNA"/>
</dbReference>
<sequence length="245" mass="28313">MPFTFSHPIAVFPLTFLPQKWVSLTGLIIGSTIPDFEYFIRMKINSQYSHTIDGIFWFDLPLAILIAFIFHNIVRDSLYSNLPLFFQKRLTGFKDFKWNSYFRQNWLIMITSTLTGILTHLLWDNFTHETGYFVERISLMKDNVDISSFSIPVFKILQHGSTLIGGAILIFVILRLPESDKKPQKINYLYWLTFIIIIGIVLGIRFLTGLDYKLYGLVIVNLISATLIALIVTPLLIKNLIKISI</sequence>
<reference evidence="2 3" key="1">
    <citation type="submission" date="2020-08" db="EMBL/GenBank/DDBJ databases">
        <title>Genomic Encyclopedia of Type Strains, Phase IV (KMG-IV): sequencing the most valuable type-strain genomes for metagenomic binning, comparative biology and taxonomic classification.</title>
        <authorList>
            <person name="Goeker M."/>
        </authorList>
    </citation>
    <scope>NUCLEOTIDE SEQUENCE [LARGE SCALE GENOMIC DNA]</scope>
    <source>
        <strain evidence="2 3">DSM 104969</strain>
    </source>
</reference>
<feature type="transmembrane region" description="Helical" evidence="1">
    <location>
        <begin position="188"/>
        <end position="208"/>
    </location>
</feature>
<feature type="transmembrane region" description="Helical" evidence="1">
    <location>
        <begin position="55"/>
        <end position="74"/>
    </location>
</feature>
<keyword evidence="1" id="KW-0472">Membrane</keyword>
<dbReference type="AlphaFoldDB" id="A0A840D0K2"/>
<feature type="transmembrane region" description="Helical" evidence="1">
    <location>
        <begin position="214"/>
        <end position="237"/>
    </location>
</feature>
<name>A0A840D0K2_9BACT</name>
<gene>
    <name evidence="2" type="ORF">GGR21_003744</name>
</gene>
<dbReference type="InterPro" id="IPR025238">
    <property type="entry name" value="DUF4184"/>
</dbReference>
<keyword evidence="1" id="KW-1133">Transmembrane helix</keyword>
<keyword evidence="3" id="KW-1185">Reference proteome</keyword>
<keyword evidence="1" id="KW-0812">Transmembrane</keyword>
<evidence type="ECO:0000256" key="1">
    <source>
        <dbReference type="SAM" id="Phobius"/>
    </source>
</evidence>
<organism evidence="2 3">
    <name type="scientific">Dysgonomonas hofstadii</name>
    <dbReference type="NCBI Taxonomy" id="637886"/>
    <lineage>
        <taxon>Bacteria</taxon>
        <taxon>Pseudomonadati</taxon>
        <taxon>Bacteroidota</taxon>
        <taxon>Bacteroidia</taxon>
        <taxon>Bacteroidales</taxon>
        <taxon>Dysgonomonadaceae</taxon>
        <taxon>Dysgonomonas</taxon>
    </lineage>
</organism>
<accession>A0A840D0K2</accession>
<dbReference type="Proteomes" id="UP000555103">
    <property type="component" value="Unassembled WGS sequence"/>
</dbReference>
<feature type="transmembrane region" description="Helical" evidence="1">
    <location>
        <begin position="156"/>
        <end position="176"/>
    </location>
</feature>
<protein>
    <recommendedName>
        <fullName evidence="4">DUF4184 family protein</fullName>
    </recommendedName>
</protein>
<dbReference type="Pfam" id="PF13803">
    <property type="entry name" value="DUF4184"/>
    <property type="match status" value="1"/>
</dbReference>
<comment type="caution">
    <text evidence="2">The sequence shown here is derived from an EMBL/GenBank/DDBJ whole genome shotgun (WGS) entry which is preliminary data.</text>
</comment>
<dbReference type="RefSeq" id="WP_183308670.1">
    <property type="nucleotide sequence ID" value="NZ_JACIEP010000018.1"/>
</dbReference>
<proteinExistence type="predicted"/>
<evidence type="ECO:0000313" key="2">
    <source>
        <dbReference type="EMBL" id="MBB4037823.1"/>
    </source>
</evidence>
<evidence type="ECO:0008006" key="4">
    <source>
        <dbReference type="Google" id="ProtNLM"/>
    </source>
</evidence>